<keyword evidence="4" id="KW-1185">Reference proteome</keyword>
<reference evidence="3 4" key="1">
    <citation type="submission" date="2020-08" db="EMBL/GenBank/DDBJ databases">
        <title>Genemic of Streptomyces polyaspartic.</title>
        <authorList>
            <person name="Liu W."/>
        </authorList>
    </citation>
    <scope>NUCLEOTIDE SEQUENCE [LARGE SCALE GENOMIC DNA]</scope>
    <source>
        <strain evidence="3 4">TRM66268-LWL</strain>
    </source>
</reference>
<protein>
    <recommendedName>
        <fullName evidence="5">DUF4333 domain-containing protein</fullName>
    </recommendedName>
</protein>
<keyword evidence="2" id="KW-1133">Transmembrane helix</keyword>
<feature type="transmembrane region" description="Helical" evidence="2">
    <location>
        <begin position="7"/>
        <end position="28"/>
    </location>
</feature>
<proteinExistence type="predicted"/>
<dbReference type="RefSeq" id="WP_187811954.1">
    <property type="nucleotide sequence ID" value="NZ_JACTVJ010000002.1"/>
</dbReference>
<dbReference type="Proteomes" id="UP000642284">
    <property type="component" value="Unassembled WGS sequence"/>
</dbReference>
<name>A0ABR7S7H7_9ACTN</name>
<comment type="caution">
    <text evidence="3">The sequence shown here is derived from an EMBL/GenBank/DDBJ whole genome shotgun (WGS) entry which is preliminary data.</text>
</comment>
<evidence type="ECO:0000313" key="3">
    <source>
        <dbReference type="EMBL" id="MBC9711420.1"/>
    </source>
</evidence>
<gene>
    <name evidence="3" type="ORF">H9Y04_02390</name>
</gene>
<evidence type="ECO:0000256" key="2">
    <source>
        <dbReference type="SAM" id="Phobius"/>
    </source>
</evidence>
<sequence length="365" mass="38702">MAVKRRLVLRIAGAAVVLAVLVPGYLWLHGDFRRWDDEAKLDAACDGLLDRAAIREVLGDGDVGVREWDGPAHQVRCEVVVEGGGRVEVRVADETVIGSSVSDLYVYRGTGRATPSVPVGGGWSGLFGARPRGVDGEDFDDVTTALTLRCTAGDAKSLMVAVETDPAEAGPLDDPANRPAYARIAETTARKASDVRGCDAEPGRKVRSLRLPVSQDEYKPLAEADGTCAGIEPVSGVRSALETARDGAPYEVCLLNGPDGSRRYELAAAFGPYALLEFEENRTYGAQDRPVGDVPARNRKRADQSGWTTAKCPDGTAVFTLLAVGRHEDKGSAFVSGDLAQERAVLKVFAERSAGAHGCQAPATP</sequence>
<dbReference type="EMBL" id="JACTVJ010000002">
    <property type="protein sequence ID" value="MBC9711420.1"/>
    <property type="molecule type" value="Genomic_DNA"/>
</dbReference>
<keyword evidence="2" id="KW-0472">Membrane</keyword>
<evidence type="ECO:0008006" key="5">
    <source>
        <dbReference type="Google" id="ProtNLM"/>
    </source>
</evidence>
<evidence type="ECO:0000313" key="4">
    <source>
        <dbReference type="Proteomes" id="UP000642284"/>
    </source>
</evidence>
<feature type="region of interest" description="Disordered" evidence="1">
    <location>
        <begin position="287"/>
        <end position="307"/>
    </location>
</feature>
<accession>A0ABR7S7H7</accession>
<organism evidence="3 4">
    <name type="scientific">Streptomyces polyasparticus</name>
    <dbReference type="NCBI Taxonomy" id="2767826"/>
    <lineage>
        <taxon>Bacteria</taxon>
        <taxon>Bacillati</taxon>
        <taxon>Actinomycetota</taxon>
        <taxon>Actinomycetes</taxon>
        <taxon>Kitasatosporales</taxon>
        <taxon>Streptomycetaceae</taxon>
        <taxon>Streptomyces</taxon>
    </lineage>
</organism>
<keyword evidence="2" id="KW-0812">Transmembrane</keyword>
<evidence type="ECO:0000256" key="1">
    <source>
        <dbReference type="SAM" id="MobiDB-lite"/>
    </source>
</evidence>